<protein>
    <submittedName>
        <fullName evidence="2">Uncharacterized protein</fullName>
    </submittedName>
</protein>
<evidence type="ECO:0000313" key="2">
    <source>
        <dbReference type="EMBL" id="HJB37299.1"/>
    </source>
</evidence>
<feature type="transmembrane region" description="Helical" evidence="1">
    <location>
        <begin position="73"/>
        <end position="95"/>
    </location>
</feature>
<keyword evidence="1" id="KW-0472">Membrane</keyword>
<gene>
    <name evidence="2" type="ORF">H9942_04430</name>
</gene>
<evidence type="ECO:0000256" key="1">
    <source>
        <dbReference type="SAM" id="Phobius"/>
    </source>
</evidence>
<dbReference type="Pfam" id="PF19511">
    <property type="entry name" value="TrbL_5"/>
    <property type="match status" value="1"/>
</dbReference>
<reference evidence="2" key="1">
    <citation type="journal article" date="2021" name="PeerJ">
        <title>Extensive microbial diversity within the chicken gut microbiome revealed by metagenomics and culture.</title>
        <authorList>
            <person name="Gilroy R."/>
            <person name="Ravi A."/>
            <person name="Getino M."/>
            <person name="Pursley I."/>
            <person name="Horton D.L."/>
            <person name="Alikhan N.F."/>
            <person name="Baker D."/>
            <person name="Gharbi K."/>
            <person name="Hall N."/>
            <person name="Watson M."/>
            <person name="Adriaenssens E.M."/>
            <person name="Foster-Nyarko E."/>
            <person name="Jarju S."/>
            <person name="Secka A."/>
            <person name="Antonio M."/>
            <person name="Oren A."/>
            <person name="Chaudhuri R.R."/>
            <person name="La Ragione R."/>
            <person name="Hildebrand F."/>
            <person name="Pallen M.J."/>
        </authorList>
    </citation>
    <scope>NUCLEOTIDE SEQUENCE</scope>
    <source>
        <strain evidence="2">ChiBcolR8-3208</strain>
    </source>
</reference>
<evidence type="ECO:0000313" key="3">
    <source>
        <dbReference type="Proteomes" id="UP000824214"/>
    </source>
</evidence>
<feature type="non-terminal residue" evidence="2">
    <location>
        <position position="199"/>
    </location>
</feature>
<dbReference type="AlphaFoldDB" id="A0A9D2LY09"/>
<dbReference type="EMBL" id="DWXZ01000088">
    <property type="protein sequence ID" value="HJB37299.1"/>
    <property type="molecule type" value="Genomic_DNA"/>
</dbReference>
<dbReference type="InterPro" id="IPR046108">
    <property type="entry name" value="TrbL_5"/>
</dbReference>
<keyword evidence="1" id="KW-1133">Transmembrane helix</keyword>
<reference evidence="2" key="2">
    <citation type="submission" date="2021-04" db="EMBL/GenBank/DDBJ databases">
        <authorList>
            <person name="Gilroy R."/>
        </authorList>
    </citation>
    <scope>NUCLEOTIDE SEQUENCE</scope>
    <source>
        <strain evidence="2">ChiBcolR8-3208</strain>
    </source>
</reference>
<comment type="caution">
    <text evidence="2">The sequence shown here is derived from an EMBL/GenBank/DDBJ whole genome shotgun (WGS) entry which is preliminary data.</text>
</comment>
<organism evidence="2 3">
    <name type="scientific">Candidatus Acutalibacter ornithocaccae</name>
    <dbReference type="NCBI Taxonomy" id="2838416"/>
    <lineage>
        <taxon>Bacteria</taxon>
        <taxon>Bacillati</taxon>
        <taxon>Bacillota</taxon>
        <taxon>Clostridia</taxon>
        <taxon>Eubacteriales</taxon>
        <taxon>Acutalibacteraceae</taxon>
        <taxon>Acutalibacter</taxon>
    </lineage>
</organism>
<proteinExistence type="predicted"/>
<feature type="transmembrane region" description="Helical" evidence="1">
    <location>
        <begin position="172"/>
        <end position="196"/>
    </location>
</feature>
<keyword evidence="1" id="KW-0812">Transmembrane</keyword>
<dbReference type="Proteomes" id="UP000824214">
    <property type="component" value="Unassembled WGS sequence"/>
</dbReference>
<name>A0A9D2LY09_9FIRM</name>
<feature type="transmembrane region" description="Helical" evidence="1">
    <location>
        <begin position="116"/>
        <end position="139"/>
    </location>
</feature>
<accession>A0A9D2LY09</accession>
<sequence length="199" mass="21656">MFSWVEGLISSIASSIGGVFEGIGDTIVNAIWDNLMKWLFNAFYDSIADVFSQMGDMGAEIFDLSWIESAVHLFFLFGWVLFGVGVIVAAFDLAVEYQNGRANIKSTMLNVLKGFFAANLVTVVPVNLYTFCISLQNVFLKDLAADYVGAQNFNLGEVALKVLAAKFGPPTVGAAFGLLNLFTLIALAYCVLKVFFANI</sequence>